<dbReference type="EMBL" id="CP031165">
    <property type="protein sequence ID" value="AXV05643.1"/>
    <property type="molecule type" value="Genomic_DNA"/>
</dbReference>
<dbReference type="RefSeq" id="WP_114590421.1">
    <property type="nucleotide sequence ID" value="NZ_CP031165.1"/>
</dbReference>
<dbReference type="GO" id="GO:0008270">
    <property type="term" value="F:zinc ion binding"/>
    <property type="evidence" value="ECO:0007669"/>
    <property type="project" value="InterPro"/>
</dbReference>
<keyword evidence="1" id="KW-0732">Signal</keyword>
<feature type="signal peptide" evidence="1">
    <location>
        <begin position="1"/>
        <end position="22"/>
    </location>
</feature>
<keyword evidence="4" id="KW-1185">Reference proteome</keyword>
<proteinExistence type="predicted"/>
<dbReference type="InterPro" id="IPR000834">
    <property type="entry name" value="Peptidase_M14"/>
</dbReference>
<dbReference type="GO" id="GO:0004181">
    <property type="term" value="F:metallocarboxypeptidase activity"/>
    <property type="evidence" value="ECO:0007669"/>
    <property type="project" value="InterPro"/>
</dbReference>
<name>A0A346XTU6_9ACTN</name>
<dbReference type="OrthoDB" id="9816720at2"/>
<dbReference type="KEGG" id="euz:DVS28_a0942"/>
<evidence type="ECO:0000256" key="1">
    <source>
        <dbReference type="SAM" id="SignalP"/>
    </source>
</evidence>
<dbReference type="GO" id="GO:0006508">
    <property type="term" value="P:proteolysis"/>
    <property type="evidence" value="ECO:0007669"/>
    <property type="project" value="InterPro"/>
</dbReference>
<gene>
    <name evidence="3" type="ORF">DVS28_a0942</name>
</gene>
<dbReference type="Proteomes" id="UP000264006">
    <property type="component" value="Chromosome"/>
</dbReference>
<evidence type="ECO:0000259" key="2">
    <source>
        <dbReference type="Pfam" id="PF00246"/>
    </source>
</evidence>
<reference evidence="3 4" key="1">
    <citation type="submission" date="2018-09" db="EMBL/GenBank/DDBJ databases">
        <title>Complete genome sequence of Euzebya sp. DY32-46 isolated from seawater of Pacific Ocean.</title>
        <authorList>
            <person name="Xu L."/>
            <person name="Wu Y.-H."/>
            <person name="Xu X.-W."/>
        </authorList>
    </citation>
    <scope>NUCLEOTIDE SEQUENCE [LARGE SCALE GENOMIC DNA]</scope>
    <source>
        <strain evidence="3 4">DY32-46</strain>
    </source>
</reference>
<dbReference type="SUPFAM" id="SSF53187">
    <property type="entry name" value="Zn-dependent exopeptidases"/>
    <property type="match status" value="1"/>
</dbReference>
<feature type="chain" id="PRO_5016988613" description="Peptidase M14 domain-containing protein" evidence="1">
    <location>
        <begin position="23"/>
        <end position="655"/>
    </location>
</feature>
<protein>
    <recommendedName>
        <fullName evidence="2">Peptidase M14 domain-containing protein</fullName>
    </recommendedName>
</protein>
<dbReference type="Pfam" id="PF00246">
    <property type="entry name" value="Peptidase_M14"/>
    <property type="match status" value="1"/>
</dbReference>
<accession>A0A346XTU6</accession>
<evidence type="ECO:0000313" key="3">
    <source>
        <dbReference type="EMBL" id="AXV05643.1"/>
    </source>
</evidence>
<evidence type="ECO:0000313" key="4">
    <source>
        <dbReference type="Proteomes" id="UP000264006"/>
    </source>
</evidence>
<dbReference type="AlphaFoldDB" id="A0A346XTU6"/>
<organism evidence="3 4">
    <name type="scientific">Euzebya pacifica</name>
    <dbReference type="NCBI Taxonomy" id="1608957"/>
    <lineage>
        <taxon>Bacteria</taxon>
        <taxon>Bacillati</taxon>
        <taxon>Actinomycetota</taxon>
        <taxon>Nitriliruptoria</taxon>
        <taxon>Euzebyales</taxon>
    </lineage>
</organism>
<dbReference type="Gene3D" id="3.40.630.10">
    <property type="entry name" value="Zn peptidases"/>
    <property type="match status" value="1"/>
</dbReference>
<feature type="domain" description="Peptidase M14" evidence="2">
    <location>
        <begin position="76"/>
        <end position="196"/>
    </location>
</feature>
<sequence length="655" mass="70324">MRSRLLALVAVLTLLTTVSASALPGLGSVAGLAPVKCTPEDITVDGRVFPEPRLSATFLTFADFECGIGVLDEVHPGLVDITELDEPSRGGAPVYDIRVTDESVPVSEKRHLLILSSIHGNEHAGREGAARVIEDMVDQRNDQEFIQETLAQFVVHFVFPNPDGWINGDMTHADGGVNFTRANDGSRDLNRNFPVQGYLRASNGTLDQPEGRGLDALLAEFADLEHDSDDPDYRGWYLGTDNHGQGVKPVAASGLQIVGQFDYRKSERLARFADSISDNIEGIALESIEVLNQATGGAVQPYEWGTLYDILGYSAAGSGIDYYNSPATQDGLGVEGTGFATEMTASNLPFSNILTHPGEVNQMWVDTVRAINYAMFKTAVDPLTHTFPVGGRTAYVEDPTPTSSIDSNGFGDGNDDIPANFTGDDPEVDPDFSFTHYTVSRMKFFTDLNRFADNPLDAVRIPDVLSGDVDLSSYDSLVLADEVMPEGNDLAGWVTALTGFVEGGGNLVVTDGAAPLLADLFPGIDAGDVTATNRNVGYVDFLDTSEDHLNEGLRGVASQTWDVIPVGFPDNAGAAPNWTVSQDAWDALPGAVTAGTNGSGRTIYGQADLGEGTVTFLGALLPEPTEDYFHPYGLQNYAVTYTGYTLLENMLDHQR</sequence>